<evidence type="ECO:0000256" key="5">
    <source>
        <dbReference type="ARBA" id="ARBA00022857"/>
    </source>
</evidence>
<keyword evidence="6 9" id="KW-1133">Transmembrane helix</keyword>
<dbReference type="CDD" id="cd00643">
    <property type="entry name" value="HMG-CoA_reductase_classI"/>
    <property type="match status" value="1"/>
</dbReference>
<keyword evidence="5 9" id="KW-0521">NADP</keyword>
<dbReference type="InterPro" id="IPR023074">
    <property type="entry name" value="HMG_CoA_Rdtase_cat_sf"/>
</dbReference>
<evidence type="ECO:0000313" key="13">
    <source>
        <dbReference type="Proteomes" id="UP000789572"/>
    </source>
</evidence>
<dbReference type="InterPro" id="IPR023076">
    <property type="entry name" value="HMG_CoA_Rdtase_CS"/>
</dbReference>
<feature type="transmembrane region" description="Helical" evidence="9">
    <location>
        <begin position="418"/>
        <end position="436"/>
    </location>
</feature>
<feature type="transmembrane region" description="Helical" evidence="9">
    <location>
        <begin position="289"/>
        <end position="310"/>
    </location>
</feature>
<evidence type="ECO:0000256" key="10">
    <source>
        <dbReference type="SAM" id="MobiDB-lite"/>
    </source>
</evidence>
<keyword evidence="8 9" id="KW-0472">Membrane</keyword>
<feature type="transmembrane region" description="Helical" evidence="9">
    <location>
        <begin position="344"/>
        <end position="363"/>
    </location>
</feature>
<dbReference type="PANTHER" id="PTHR10572:SF24">
    <property type="entry name" value="3-HYDROXY-3-METHYLGLUTARYL-COENZYME A REDUCTASE"/>
    <property type="match status" value="1"/>
</dbReference>
<dbReference type="GO" id="GO:0006696">
    <property type="term" value="P:ergosterol biosynthetic process"/>
    <property type="evidence" value="ECO:0007669"/>
    <property type="project" value="TreeGrafter"/>
</dbReference>
<dbReference type="SUPFAM" id="SSF55035">
    <property type="entry name" value="NAD-binding domain of HMG-CoA reductase"/>
    <property type="match status" value="1"/>
</dbReference>
<dbReference type="FunFam" id="3.30.70.420:FF:000001">
    <property type="entry name" value="3-hydroxy-3-methylglutaryl coenzyme A reductase"/>
    <property type="match status" value="1"/>
</dbReference>
<dbReference type="Pfam" id="PF12349">
    <property type="entry name" value="Sterol-sensing"/>
    <property type="match status" value="1"/>
</dbReference>
<comment type="subcellular location">
    <subcellularLocation>
        <location evidence="1 9">Endoplasmic reticulum membrane</location>
        <topology evidence="1 9">Multi-pass membrane protein</topology>
    </subcellularLocation>
</comment>
<organism evidence="12 13">
    <name type="scientific">Paraglomus occultum</name>
    <dbReference type="NCBI Taxonomy" id="144539"/>
    <lineage>
        <taxon>Eukaryota</taxon>
        <taxon>Fungi</taxon>
        <taxon>Fungi incertae sedis</taxon>
        <taxon>Mucoromycota</taxon>
        <taxon>Glomeromycotina</taxon>
        <taxon>Glomeromycetes</taxon>
        <taxon>Paraglomerales</taxon>
        <taxon>Paraglomeraceae</taxon>
        <taxon>Paraglomus</taxon>
    </lineage>
</organism>
<dbReference type="InterPro" id="IPR023282">
    <property type="entry name" value="HMG_CoA_Rdtase_N"/>
</dbReference>
<evidence type="ECO:0000259" key="11">
    <source>
        <dbReference type="PROSITE" id="PS50156"/>
    </source>
</evidence>
<evidence type="ECO:0000256" key="8">
    <source>
        <dbReference type="ARBA" id="ARBA00023136"/>
    </source>
</evidence>
<dbReference type="SUPFAM" id="SSF56542">
    <property type="entry name" value="Substrate-binding domain of HMG-CoA reductase"/>
    <property type="match status" value="1"/>
</dbReference>
<dbReference type="EC" id="1.1.1.34" evidence="9"/>
<dbReference type="GO" id="GO:0015936">
    <property type="term" value="P:coenzyme A metabolic process"/>
    <property type="evidence" value="ECO:0007669"/>
    <property type="project" value="InterPro"/>
</dbReference>
<accession>A0A9N8VQ70</accession>
<keyword evidence="7 9" id="KW-0560">Oxidoreductase</keyword>
<keyword evidence="13" id="KW-1185">Reference proteome</keyword>
<comment type="caution">
    <text evidence="12">The sequence shown here is derived from an EMBL/GenBank/DDBJ whole genome shotgun (WGS) entry which is preliminary data.</text>
</comment>
<dbReference type="GO" id="GO:0004420">
    <property type="term" value="F:hydroxymethylglutaryl-CoA reductase (NADPH) activity"/>
    <property type="evidence" value="ECO:0007669"/>
    <property type="project" value="UniProtKB-EC"/>
</dbReference>
<dbReference type="PANTHER" id="PTHR10572">
    <property type="entry name" value="3-HYDROXY-3-METHYLGLUTARYL-COENZYME A REDUCTASE"/>
    <property type="match status" value="1"/>
</dbReference>
<evidence type="ECO:0000256" key="6">
    <source>
        <dbReference type="ARBA" id="ARBA00022989"/>
    </source>
</evidence>
<comment type="similarity">
    <text evidence="2 9">Belongs to the HMG-CoA reductase family.</text>
</comment>
<name>A0A9N8VQ70_9GLOM</name>
<dbReference type="Proteomes" id="UP000789572">
    <property type="component" value="Unassembled WGS sequence"/>
</dbReference>
<dbReference type="PROSITE" id="PS50065">
    <property type="entry name" value="HMG_COA_REDUCTASE_4"/>
    <property type="match status" value="1"/>
</dbReference>
<dbReference type="InterPro" id="IPR002202">
    <property type="entry name" value="HMG_CoA_Rdtase"/>
</dbReference>
<dbReference type="GO" id="GO:0005778">
    <property type="term" value="C:peroxisomal membrane"/>
    <property type="evidence" value="ECO:0007669"/>
    <property type="project" value="TreeGrafter"/>
</dbReference>
<dbReference type="Pfam" id="PF00368">
    <property type="entry name" value="HMG-CoA_red"/>
    <property type="match status" value="1"/>
</dbReference>
<evidence type="ECO:0000256" key="3">
    <source>
        <dbReference type="ARBA" id="ARBA00022692"/>
    </source>
</evidence>
<dbReference type="InterPro" id="IPR053958">
    <property type="entry name" value="HMGCR/SNAP/NPC1-like_SSD"/>
</dbReference>
<dbReference type="InterPro" id="IPR053956">
    <property type="entry name" value="NPC1_MLD"/>
</dbReference>
<keyword evidence="4 9" id="KW-0256">Endoplasmic reticulum</keyword>
<keyword evidence="3 9" id="KW-0812">Transmembrane</keyword>
<dbReference type="Gene3D" id="3.30.70.420">
    <property type="entry name" value="Hydroxymethylglutaryl-CoA reductase, class I/II, NAD/NADP-binding domain"/>
    <property type="match status" value="1"/>
</dbReference>
<evidence type="ECO:0000256" key="7">
    <source>
        <dbReference type="ARBA" id="ARBA00023002"/>
    </source>
</evidence>
<dbReference type="GO" id="GO:0005789">
    <property type="term" value="C:endoplasmic reticulum membrane"/>
    <property type="evidence" value="ECO:0007669"/>
    <property type="project" value="UniProtKB-SubCell"/>
</dbReference>
<proteinExistence type="inferred from homology"/>
<dbReference type="FunFam" id="1.10.3270.10:FF:000001">
    <property type="entry name" value="3-hydroxy-3-methylglutaryl coenzyme A reductase"/>
    <property type="match status" value="1"/>
</dbReference>
<dbReference type="Gene3D" id="1.10.3270.10">
    <property type="entry name" value="HMGR, N-terminal domain"/>
    <property type="match status" value="1"/>
</dbReference>
<sequence>MPSLSATSMRPQELPARFRSLLCFIASKSSRAPIETIVFCLIIASFSYASLFRSFVESDYFNDKTPTLESTQVIARPDSDNFIPLATRESITQASRLQLKQIIIEGTSGDYYSVLDKKILESVLELQHVLEKVMDVNDGMNKLYYNDDLCYKSTLDNNGSCFVASPLQIWNNNHGTLNSDTNILETIRTRIELGEAQHLFRDLSLQENTNNPTALALTYAFNTNGPFRVRWANMWEDKVATLKIGRLASIGKKQQQTVEKGSVAWLVMSFGNMASKIMEAIQNAETVDIIVVFAGYLLMHMTFLGLFLNMRKIGSRFILAMCVLWNGFFAFLAAMLTVNLLGVYVNPMLLSEAIPFLVVTVGFEKPFVLTKAVLQASSNSNPPSSPKDVKSHTTISYNVRDNVLAGVNKVGLNIVRDYSIEIAVLVVGALSGVAGLQEFCFLASFILFYDCVFLFSFYTAMLTMKLELKRIRESSLKQMAVEDESTVSPKNIRQNIFKAFRDTTVETESSKKLNNPMIARIKLLIIVGFVIMHVMNLASTLHTNDTVSLPSKAMPKVTKVDINDSTIHPILSLLLREHRQSPRANLPLIVDIAPPVVFRIISNIGSPISERVYEAFNELMNFWSYYVQDPVLAKWIWVMLGASVVLNVYLLNTHKIQPNENSNAGDMTTATTKTEMINTVSKAKTDIEKIVANAVTSTTKSSQDLHSTKVIPKISSSLQKETSSLTTPSTPAKEPSPLIMSSAEARTDLCSTVSSSCKTPPPSPTLSPVHSSSSSMVRTLSECLEVFDNSPLGAAALSDEEIVLLVQNGKFSIHSLEKTLKDFLRAVKIRRMVLSRISLTKTLETSALPMSHYDYTKVYGACCESVIGYIPVPVGVAGPLNIDGELLHIPMATTEGCLVASTSRGCKAINAGGGAVTAVTNDGMTRGPCVEFGSLERAAEARRWLSEEGMNIIKEAFDSTSRFARLRSLKSALAGRLLFIRFATTTGDAMGMNMISKGCEKALSVMSEHFPDMRIISLSGNFCTDKKPAAINWIEGRGKSVVAEAVIPGKTVQEVLKTSVMALIELNTSKNLIGSAMAGSIGGFNAHAANILTAIYIATGQDPAQNVESSNCITLMKAVNDDQDLLITCTMPSIEVGTVGGGTILAPQGAMLDMLGVRGAHPTTPGANSQKLARVICAAVMAGELSLCAALAAGHLVKSHMQHNRSQQHPVHQHDKYHHVQMPHQLHSNHQSEQKQVGKDILSEKEVSNANH</sequence>
<dbReference type="FunFam" id="3.90.770.10:FF:000001">
    <property type="entry name" value="3-hydroxy-3-methylglutaryl coenzyme A reductase"/>
    <property type="match status" value="1"/>
</dbReference>
<dbReference type="PROSITE" id="PS00066">
    <property type="entry name" value="HMG_COA_REDUCTASE_1"/>
    <property type="match status" value="1"/>
</dbReference>
<evidence type="ECO:0000256" key="2">
    <source>
        <dbReference type="ARBA" id="ARBA00007661"/>
    </source>
</evidence>
<feature type="transmembrane region" description="Helical" evidence="9">
    <location>
        <begin position="442"/>
        <end position="462"/>
    </location>
</feature>
<evidence type="ECO:0000313" key="12">
    <source>
        <dbReference type="EMBL" id="CAG8457032.1"/>
    </source>
</evidence>
<dbReference type="Pfam" id="PF22314">
    <property type="entry name" value="NPC1_MLD"/>
    <property type="match status" value="1"/>
</dbReference>
<gene>
    <name evidence="12" type="ORF">POCULU_LOCUS356</name>
</gene>
<dbReference type="PROSITE" id="PS00318">
    <property type="entry name" value="HMG_COA_REDUCTASE_2"/>
    <property type="match status" value="1"/>
</dbReference>
<dbReference type="PRINTS" id="PR00071">
    <property type="entry name" value="HMGCOARDTASE"/>
</dbReference>
<evidence type="ECO:0000256" key="9">
    <source>
        <dbReference type="RuleBase" id="RU361219"/>
    </source>
</evidence>
<dbReference type="PROSITE" id="PS01192">
    <property type="entry name" value="HMG_COA_REDUCTASE_3"/>
    <property type="match status" value="1"/>
</dbReference>
<comment type="pathway">
    <text evidence="9">Metabolic intermediate biosynthesis; (R)-mevalonate biosynthesis; (R)-mevalonate from acetyl-CoA: step 3/3.</text>
</comment>
<dbReference type="InterPro" id="IPR004554">
    <property type="entry name" value="HMG_CoA_Rdtase_eu_arc"/>
</dbReference>
<feature type="transmembrane region" description="Helical" evidence="9">
    <location>
        <begin position="521"/>
        <end position="541"/>
    </location>
</feature>
<feature type="region of interest" description="Disordered" evidence="10">
    <location>
        <begin position="752"/>
        <end position="772"/>
    </location>
</feature>
<dbReference type="PROSITE" id="PS50156">
    <property type="entry name" value="SSD"/>
    <property type="match status" value="1"/>
</dbReference>
<dbReference type="AlphaFoldDB" id="A0A9N8VQ70"/>
<evidence type="ECO:0000256" key="4">
    <source>
        <dbReference type="ARBA" id="ARBA00022824"/>
    </source>
</evidence>
<reference evidence="12" key="1">
    <citation type="submission" date="2021-06" db="EMBL/GenBank/DDBJ databases">
        <authorList>
            <person name="Kallberg Y."/>
            <person name="Tangrot J."/>
            <person name="Rosling A."/>
        </authorList>
    </citation>
    <scope>NUCLEOTIDE SEQUENCE</scope>
    <source>
        <strain evidence="12">IA702</strain>
    </source>
</reference>
<protein>
    <recommendedName>
        <fullName evidence="9">3-hydroxy-3-methylglutaryl coenzyme A reductase</fullName>
        <shortName evidence="9">HMG-CoA reductase</shortName>
        <ecNumber evidence="9">1.1.1.34</ecNumber>
    </recommendedName>
</protein>
<dbReference type="InterPro" id="IPR000731">
    <property type="entry name" value="SSD"/>
</dbReference>
<comment type="catalytic activity">
    <reaction evidence="9">
        <text>(R)-mevalonate + 2 NADP(+) + CoA = (3S)-3-hydroxy-3-methylglutaryl-CoA + 2 NADPH + 2 H(+)</text>
        <dbReference type="Rhea" id="RHEA:15989"/>
        <dbReference type="ChEBI" id="CHEBI:15378"/>
        <dbReference type="ChEBI" id="CHEBI:36464"/>
        <dbReference type="ChEBI" id="CHEBI:43074"/>
        <dbReference type="ChEBI" id="CHEBI:57287"/>
        <dbReference type="ChEBI" id="CHEBI:57783"/>
        <dbReference type="ChEBI" id="CHEBI:58349"/>
        <dbReference type="EC" id="1.1.1.34"/>
    </reaction>
</comment>
<feature type="transmembrane region" description="Helical" evidence="9">
    <location>
        <begin position="317"/>
        <end position="338"/>
    </location>
</feature>
<evidence type="ECO:0000256" key="1">
    <source>
        <dbReference type="ARBA" id="ARBA00004477"/>
    </source>
</evidence>
<dbReference type="InterPro" id="IPR009029">
    <property type="entry name" value="HMG_CoA_Rdtase_sub-bd_dom_sf"/>
</dbReference>
<dbReference type="Gene3D" id="3.90.770.10">
    <property type="entry name" value="3-hydroxy-3-methylglutaryl-coenzyme A Reductase, Chain A, domain 2"/>
    <property type="match status" value="1"/>
</dbReference>
<dbReference type="OrthoDB" id="310654at2759"/>
<dbReference type="NCBIfam" id="TIGR00533">
    <property type="entry name" value="HMG_CoA_R_NADP"/>
    <property type="match status" value="1"/>
</dbReference>
<dbReference type="InterPro" id="IPR009023">
    <property type="entry name" value="HMG_CoA_Rdtase_NAD(P)-bd_sf"/>
</dbReference>
<dbReference type="GO" id="GO:0008299">
    <property type="term" value="P:isoprenoid biosynthetic process"/>
    <property type="evidence" value="ECO:0007669"/>
    <property type="project" value="InterPro"/>
</dbReference>
<dbReference type="EMBL" id="CAJVPJ010000018">
    <property type="protein sequence ID" value="CAG8457032.1"/>
    <property type="molecule type" value="Genomic_DNA"/>
</dbReference>
<feature type="domain" description="SSD" evidence="11">
    <location>
        <begin position="288"/>
        <end position="464"/>
    </location>
</feature>